<dbReference type="AlphaFoldDB" id="A0A368EY26"/>
<reference evidence="1 2" key="1">
    <citation type="submission" date="2014-10" db="EMBL/GenBank/DDBJ databases">
        <title>Draft genome of the hookworm Ancylostoma caninum.</title>
        <authorList>
            <person name="Mitreva M."/>
        </authorList>
    </citation>
    <scope>NUCLEOTIDE SEQUENCE [LARGE SCALE GENOMIC DNA]</scope>
    <source>
        <strain evidence="1 2">Baltimore</strain>
    </source>
</reference>
<accession>A0A368EY26</accession>
<gene>
    <name evidence="1" type="ORF">ANCCAN_30060</name>
</gene>
<organism evidence="1 2">
    <name type="scientific">Ancylostoma caninum</name>
    <name type="common">Dog hookworm</name>
    <dbReference type="NCBI Taxonomy" id="29170"/>
    <lineage>
        <taxon>Eukaryota</taxon>
        <taxon>Metazoa</taxon>
        <taxon>Ecdysozoa</taxon>
        <taxon>Nematoda</taxon>
        <taxon>Chromadorea</taxon>
        <taxon>Rhabditida</taxon>
        <taxon>Rhabditina</taxon>
        <taxon>Rhabditomorpha</taxon>
        <taxon>Strongyloidea</taxon>
        <taxon>Ancylostomatidae</taxon>
        <taxon>Ancylostomatinae</taxon>
        <taxon>Ancylostoma</taxon>
    </lineage>
</organism>
<evidence type="ECO:0000313" key="2">
    <source>
        <dbReference type="Proteomes" id="UP000252519"/>
    </source>
</evidence>
<comment type="caution">
    <text evidence="1">The sequence shown here is derived from an EMBL/GenBank/DDBJ whole genome shotgun (WGS) entry which is preliminary data.</text>
</comment>
<name>A0A368EY26_ANCCA</name>
<dbReference type="OrthoDB" id="5847802at2759"/>
<feature type="non-terminal residue" evidence="1">
    <location>
        <position position="73"/>
    </location>
</feature>
<dbReference type="Proteomes" id="UP000252519">
    <property type="component" value="Unassembled WGS sequence"/>
</dbReference>
<protein>
    <submittedName>
        <fullName evidence="1">Uncharacterized protein</fullName>
    </submittedName>
</protein>
<keyword evidence="2" id="KW-1185">Reference proteome</keyword>
<dbReference type="EMBL" id="JOJR01021756">
    <property type="protein sequence ID" value="RCN24248.1"/>
    <property type="molecule type" value="Genomic_DNA"/>
</dbReference>
<proteinExistence type="predicted"/>
<evidence type="ECO:0000313" key="1">
    <source>
        <dbReference type="EMBL" id="RCN24248.1"/>
    </source>
</evidence>
<sequence length="73" mass="8238">MKDLVGSSADSDSSHITQRGVGALLDLFVLHRSEVLRLLVLYLFRSPLRSTLTLLVSVFFGIHREIDSHIERC</sequence>